<protein>
    <recommendedName>
        <fullName evidence="4">ribonuclease Z</fullName>
        <ecNumber evidence="4">3.1.26.11</ecNumber>
    </recommendedName>
</protein>
<evidence type="ECO:0000256" key="6">
    <source>
        <dbReference type="ARBA" id="ARBA00022722"/>
    </source>
</evidence>
<comment type="cofactor">
    <cofactor evidence="2">
        <name>Zn(2+)</name>
        <dbReference type="ChEBI" id="CHEBI:29105"/>
    </cofactor>
</comment>
<evidence type="ECO:0000256" key="3">
    <source>
        <dbReference type="ARBA" id="ARBA00007823"/>
    </source>
</evidence>
<dbReference type="EC" id="3.1.26.11" evidence="4"/>
<feature type="domain" description="Metallo-beta-lactamase" evidence="12">
    <location>
        <begin position="448"/>
        <end position="665"/>
    </location>
</feature>
<dbReference type="InterPro" id="IPR047151">
    <property type="entry name" value="RNZ2-like"/>
</dbReference>
<dbReference type="PANTHER" id="PTHR12553:SF49">
    <property type="entry name" value="ZINC PHOSPHODIESTERASE ELAC PROTEIN 2"/>
    <property type="match status" value="1"/>
</dbReference>
<organism evidence="13 14">
    <name type="scientific">Panagrolaimus davidi</name>
    <dbReference type="NCBI Taxonomy" id="227884"/>
    <lineage>
        <taxon>Eukaryota</taxon>
        <taxon>Metazoa</taxon>
        <taxon>Ecdysozoa</taxon>
        <taxon>Nematoda</taxon>
        <taxon>Chromadorea</taxon>
        <taxon>Rhabditida</taxon>
        <taxon>Tylenchina</taxon>
        <taxon>Panagrolaimomorpha</taxon>
        <taxon>Panagrolaimoidea</taxon>
        <taxon>Panagrolaimidae</taxon>
        <taxon>Panagrolaimus</taxon>
    </lineage>
</organism>
<proteinExistence type="inferred from homology"/>
<dbReference type="Gene3D" id="3.60.15.10">
    <property type="entry name" value="Ribonuclease Z/Hydroxyacylglutathione hydrolase-like"/>
    <property type="match status" value="2"/>
</dbReference>
<dbReference type="Proteomes" id="UP000887578">
    <property type="component" value="Unplaced"/>
</dbReference>
<keyword evidence="8" id="KW-0255">Endonuclease</keyword>
<evidence type="ECO:0000313" key="13">
    <source>
        <dbReference type="Proteomes" id="UP000887578"/>
    </source>
</evidence>
<dbReference type="GO" id="GO:0005739">
    <property type="term" value="C:mitochondrion"/>
    <property type="evidence" value="ECO:0007669"/>
    <property type="project" value="TreeGrafter"/>
</dbReference>
<dbReference type="CDD" id="cd07718">
    <property type="entry name" value="RNaseZ_ELAC1_ELAC2-C-term-like_MBL-fold"/>
    <property type="match status" value="1"/>
</dbReference>
<dbReference type="Pfam" id="PF12706">
    <property type="entry name" value="Lactamase_B_2"/>
    <property type="match status" value="1"/>
</dbReference>
<comment type="similarity">
    <text evidence="3">Belongs to the RNase Z family.</text>
</comment>
<dbReference type="GO" id="GO:0046872">
    <property type="term" value="F:metal ion binding"/>
    <property type="evidence" value="ECO:0007669"/>
    <property type="project" value="UniProtKB-KW"/>
</dbReference>
<evidence type="ECO:0000256" key="10">
    <source>
        <dbReference type="ARBA" id="ARBA00022833"/>
    </source>
</evidence>
<keyword evidence="7" id="KW-0479">Metal-binding</keyword>
<evidence type="ECO:0000256" key="2">
    <source>
        <dbReference type="ARBA" id="ARBA00001947"/>
    </source>
</evidence>
<sequence>MKTSEARKQSQIIELAPSRISLEIMSSGTCNMEPCILLRTLTRGYLINCPESTSRMLPYTSLRPNAINDILITSPNIRRIGGISGFMLSQEPGVAPTRIHGPKFVRAYLEFLRPFADAELGEVKYPGTVVEQPWDSGAYIDAAFTINYIPMQHFEPGADTFKPVKNLDERESIAYLIETNPCQRSIDMFKVVKHKVPKGPLIGKLKAGESIMLPDGRIVSPEDVYVDEEDPSQLKDSKVLIIDAVTMPQLNRFMTSPTMQPYFSGTSKLDYIVHLTKPEIFGTEIYQKFSAKFDATKTTQIIANGSGAPDPHLESVYRLQAGHSLIDNKFFPSLWPPFEGIINGESSKSTDEKGRIFARPLQRYVLRGPPRSWIEECQIDIRPETNVITTKVNNDNVVEKWQQICSTVPEQQEEEPFPKIIFFGTSSATPSKYRNVTSLMIQTPESFYLIDCGEGTYGQIKQMFGEKTSEVLTKLRVIFMTHTHQDHTNGLITLLQERQRAYQLAENKKELHPLVVVCNRNIQKHIHTFSKHFYDVYSMAKFVVTMLYVNRAPACIDLTKLFEENGLLYAIPDITVSACKVNHTSDAGGYIITTKDKNRKIVFSGDTTPCDLLIQSGMNADVLIHEATFDDDREIEAQKKKHSTMKQAVNVGKAMNAKHIILTHFSARYPKVPMLPKYLDENGVGIAMDNLVVSMDSLPKLSKLNEIWRIVYEEELFNIEARNYSKGIKALKDSVTNATLQDSTTSTLTEPPAKKRALGNNGSNSP</sequence>
<dbReference type="WBParaSite" id="PDA_v2.g29061.t1">
    <property type="protein sequence ID" value="PDA_v2.g29061.t1"/>
    <property type="gene ID" value="PDA_v2.g29061"/>
</dbReference>
<dbReference type="GO" id="GO:1990180">
    <property type="term" value="P:mitochondrial tRNA 3'-end processing"/>
    <property type="evidence" value="ECO:0007669"/>
    <property type="project" value="TreeGrafter"/>
</dbReference>
<evidence type="ECO:0000256" key="7">
    <source>
        <dbReference type="ARBA" id="ARBA00022723"/>
    </source>
</evidence>
<comment type="catalytic activity">
    <reaction evidence="1">
        <text>Endonucleolytic cleavage of RNA, removing extra 3' nucleotides from tRNA precursor, generating 3' termini of tRNAs. A 3'-hydroxy group is left at the tRNA terminus and a 5'-phosphoryl group is left at the trailer molecule.</text>
        <dbReference type="EC" id="3.1.26.11"/>
    </reaction>
</comment>
<evidence type="ECO:0000256" key="8">
    <source>
        <dbReference type="ARBA" id="ARBA00022759"/>
    </source>
</evidence>
<dbReference type="InterPro" id="IPR036866">
    <property type="entry name" value="RibonucZ/Hydroxyglut_hydro"/>
</dbReference>
<keyword evidence="10" id="KW-0862">Zinc</keyword>
<dbReference type="GO" id="GO:0042781">
    <property type="term" value="F:3'-tRNA processing endoribonuclease activity"/>
    <property type="evidence" value="ECO:0007669"/>
    <property type="project" value="UniProtKB-EC"/>
</dbReference>
<feature type="region of interest" description="Disordered" evidence="11">
    <location>
        <begin position="740"/>
        <end position="766"/>
    </location>
</feature>
<dbReference type="AlphaFoldDB" id="A0A914QCQ6"/>
<accession>A0A914QCQ6</accession>
<dbReference type="SUPFAM" id="SSF56281">
    <property type="entry name" value="Metallo-hydrolase/oxidoreductase"/>
    <property type="match status" value="2"/>
</dbReference>
<keyword evidence="9" id="KW-0378">Hydrolase</keyword>
<evidence type="ECO:0000256" key="11">
    <source>
        <dbReference type="SAM" id="MobiDB-lite"/>
    </source>
</evidence>
<dbReference type="PANTHER" id="PTHR12553">
    <property type="entry name" value="ZINC PHOSPHODIESTERASE ELAC PROTEIN 2"/>
    <property type="match status" value="1"/>
</dbReference>
<reference evidence="14" key="1">
    <citation type="submission" date="2022-11" db="UniProtKB">
        <authorList>
            <consortium name="WormBaseParasite"/>
        </authorList>
    </citation>
    <scope>IDENTIFICATION</scope>
</reference>
<keyword evidence="13" id="KW-1185">Reference proteome</keyword>
<dbReference type="InterPro" id="IPR001279">
    <property type="entry name" value="Metallo-B-lactamas"/>
</dbReference>
<evidence type="ECO:0000313" key="14">
    <source>
        <dbReference type="WBParaSite" id="PDA_v2.g29061.t1"/>
    </source>
</evidence>
<evidence type="ECO:0000256" key="9">
    <source>
        <dbReference type="ARBA" id="ARBA00022801"/>
    </source>
</evidence>
<evidence type="ECO:0000256" key="5">
    <source>
        <dbReference type="ARBA" id="ARBA00022694"/>
    </source>
</evidence>
<evidence type="ECO:0000256" key="4">
    <source>
        <dbReference type="ARBA" id="ARBA00012477"/>
    </source>
</evidence>
<keyword evidence="6" id="KW-0540">Nuclease</keyword>
<name>A0A914QCQ6_9BILA</name>
<evidence type="ECO:0000256" key="1">
    <source>
        <dbReference type="ARBA" id="ARBA00000402"/>
    </source>
</evidence>
<keyword evidence="5" id="KW-0819">tRNA processing</keyword>
<feature type="compositionally biased region" description="Polar residues" evidence="11">
    <location>
        <begin position="740"/>
        <end position="749"/>
    </location>
</feature>
<evidence type="ECO:0000259" key="12">
    <source>
        <dbReference type="Pfam" id="PF12706"/>
    </source>
</evidence>